<accession>A0A090GHS0</accession>
<protein>
    <submittedName>
        <fullName evidence="1">Uncharacterized protein</fullName>
    </submittedName>
</protein>
<evidence type="ECO:0000313" key="2">
    <source>
        <dbReference type="Proteomes" id="UP000046122"/>
    </source>
</evidence>
<gene>
    <name evidence="1" type="ORF">MPL3365_80052</name>
</gene>
<name>A0A090GHS0_MESPL</name>
<dbReference type="EMBL" id="CCNE01000066">
    <property type="protein sequence ID" value="CDX62885.1"/>
    <property type="molecule type" value="Genomic_DNA"/>
</dbReference>
<reference evidence="1 2" key="1">
    <citation type="submission" date="2014-08" db="EMBL/GenBank/DDBJ databases">
        <authorList>
            <person name="Moulin Lionel"/>
        </authorList>
    </citation>
    <scope>NUCLEOTIDE SEQUENCE [LARGE SCALE GENOMIC DNA]</scope>
</reference>
<proteinExistence type="predicted"/>
<organism evidence="1 2">
    <name type="scientific">Mesorhizobium plurifarium</name>
    <dbReference type="NCBI Taxonomy" id="69974"/>
    <lineage>
        <taxon>Bacteria</taxon>
        <taxon>Pseudomonadati</taxon>
        <taxon>Pseudomonadota</taxon>
        <taxon>Alphaproteobacteria</taxon>
        <taxon>Hyphomicrobiales</taxon>
        <taxon>Phyllobacteriaceae</taxon>
        <taxon>Mesorhizobium</taxon>
    </lineage>
</organism>
<evidence type="ECO:0000313" key="1">
    <source>
        <dbReference type="EMBL" id="CDX62885.1"/>
    </source>
</evidence>
<dbReference type="AlphaFoldDB" id="A0A090GHS0"/>
<sequence length="157" mass="17332">MGKLGDVVLNRQPQKTAPGPDRFDLLGAVAARYGVEVSELLERMASNDVLARICRDVLGFNDLEPAARKRGPKFKHQELLAFAITVRQNDPTASCLEISRQWVVAKDGMKNLRPDLLKARIIAKDKLLRGYAERFGGSFPDISPLAALYVADLPSET</sequence>
<dbReference type="Proteomes" id="UP000046122">
    <property type="component" value="Unassembled WGS sequence"/>
</dbReference>